<gene>
    <name evidence="4" type="ORF">KUTeg_023072</name>
</gene>
<keyword evidence="5" id="KW-1185">Reference proteome</keyword>
<evidence type="ECO:0000256" key="1">
    <source>
        <dbReference type="ARBA" id="ARBA00006623"/>
    </source>
</evidence>
<dbReference type="Proteomes" id="UP001217089">
    <property type="component" value="Unassembled WGS sequence"/>
</dbReference>
<protein>
    <recommendedName>
        <fullName evidence="6">Hikeshi-like domain-containing protein</fullName>
    </recommendedName>
</protein>
<organism evidence="4 5">
    <name type="scientific">Tegillarca granosa</name>
    <name type="common">Malaysian cockle</name>
    <name type="synonym">Anadara granosa</name>
    <dbReference type="NCBI Taxonomy" id="220873"/>
    <lineage>
        <taxon>Eukaryota</taxon>
        <taxon>Metazoa</taxon>
        <taxon>Spiralia</taxon>
        <taxon>Lophotrochozoa</taxon>
        <taxon>Mollusca</taxon>
        <taxon>Bivalvia</taxon>
        <taxon>Autobranchia</taxon>
        <taxon>Pteriomorphia</taxon>
        <taxon>Arcoida</taxon>
        <taxon>Arcoidea</taxon>
        <taxon>Arcidae</taxon>
        <taxon>Tegillarca</taxon>
    </lineage>
</organism>
<dbReference type="EMBL" id="JARBDR010000921">
    <property type="protein sequence ID" value="KAJ8299012.1"/>
    <property type="molecule type" value="Genomic_DNA"/>
</dbReference>
<dbReference type="Pfam" id="PF05603">
    <property type="entry name" value="Hikeshi-like_N"/>
    <property type="match status" value="1"/>
</dbReference>
<dbReference type="Pfam" id="PF21057">
    <property type="entry name" value="Hikeshi-like_C"/>
    <property type="match status" value="1"/>
</dbReference>
<comment type="caution">
    <text evidence="4">The sequence shown here is derived from an EMBL/GenBank/DDBJ whole genome shotgun (WGS) entry which is preliminary data.</text>
</comment>
<evidence type="ECO:0000259" key="2">
    <source>
        <dbReference type="Pfam" id="PF05603"/>
    </source>
</evidence>
<name>A0ABQ9E559_TEGGR</name>
<feature type="domain" description="Hikeshi-like C-terminal" evidence="3">
    <location>
        <begin position="135"/>
        <end position="194"/>
    </location>
</feature>
<proteinExistence type="inferred from homology"/>
<evidence type="ECO:0000313" key="4">
    <source>
        <dbReference type="EMBL" id="KAJ8299012.1"/>
    </source>
</evidence>
<dbReference type="InterPro" id="IPR008493">
    <property type="entry name" value="Hikeshi-like_N"/>
</dbReference>
<accession>A0ABQ9E559</accession>
<comment type="similarity">
    <text evidence="1">Belongs to the OPI10 family.</text>
</comment>
<evidence type="ECO:0000313" key="5">
    <source>
        <dbReference type="Proteomes" id="UP001217089"/>
    </source>
</evidence>
<evidence type="ECO:0000259" key="3">
    <source>
        <dbReference type="Pfam" id="PF21057"/>
    </source>
</evidence>
<reference evidence="4 5" key="1">
    <citation type="submission" date="2022-12" db="EMBL/GenBank/DDBJ databases">
        <title>Chromosome-level genome of Tegillarca granosa.</title>
        <authorList>
            <person name="Kim J."/>
        </authorList>
    </citation>
    <scope>NUCLEOTIDE SEQUENCE [LARGE SCALE GENOMIC DNA]</scope>
    <source>
        <strain evidence="4">Teg-2019</strain>
        <tissue evidence="4">Adductor muscle</tissue>
    </source>
</reference>
<dbReference type="InterPro" id="IPR048364">
    <property type="entry name" value="Hikeshi-like_C"/>
</dbReference>
<sequence>MFGLIVSGRLVQTDIQQVSETQFLFNIPDATDINHIVIFLTGQTPFPDGLGGAVYFALPNPEGQSWQLLGHLTNNKPSAIFRITQLKDSGSSSSHPFGQMSPQASMAQIGISVEPVTQLQQQIPVPQAAVSTVEPFMEFSQKMLENFFNYASSFAVTQNQMTPNPSESFVPLSTLQNWFQTFQRRLQQNIYFWRT</sequence>
<dbReference type="InterPro" id="IPR031318">
    <property type="entry name" value="OPI10"/>
</dbReference>
<dbReference type="PANTHER" id="PTHR12925:SF0">
    <property type="entry name" value="PROTEIN HIKESHI"/>
    <property type="match status" value="1"/>
</dbReference>
<feature type="domain" description="Hikeshi-like N-terminal" evidence="2">
    <location>
        <begin position="5"/>
        <end position="127"/>
    </location>
</feature>
<evidence type="ECO:0008006" key="6">
    <source>
        <dbReference type="Google" id="ProtNLM"/>
    </source>
</evidence>
<dbReference type="PANTHER" id="PTHR12925">
    <property type="entry name" value="HIKESHI FAMILY MEMBER"/>
    <property type="match status" value="1"/>
</dbReference>